<feature type="transmembrane region" description="Helical" evidence="1">
    <location>
        <begin position="72"/>
        <end position="93"/>
    </location>
</feature>
<organism evidence="2 3">
    <name type="scientific">Plectonema cf. radiosum LEGE 06105</name>
    <dbReference type="NCBI Taxonomy" id="945769"/>
    <lineage>
        <taxon>Bacteria</taxon>
        <taxon>Bacillati</taxon>
        <taxon>Cyanobacteriota</taxon>
        <taxon>Cyanophyceae</taxon>
        <taxon>Oscillatoriophycideae</taxon>
        <taxon>Oscillatoriales</taxon>
        <taxon>Microcoleaceae</taxon>
        <taxon>Plectonema</taxon>
    </lineage>
</organism>
<evidence type="ECO:0000313" key="2">
    <source>
        <dbReference type="EMBL" id="MBE9213012.1"/>
    </source>
</evidence>
<dbReference type="AlphaFoldDB" id="A0A8J7K2G0"/>
<evidence type="ECO:0000256" key="1">
    <source>
        <dbReference type="SAM" id="Phobius"/>
    </source>
</evidence>
<keyword evidence="1" id="KW-0812">Transmembrane</keyword>
<keyword evidence="1" id="KW-1133">Transmembrane helix</keyword>
<dbReference type="EMBL" id="JADEWL010000023">
    <property type="protein sequence ID" value="MBE9213012.1"/>
    <property type="molecule type" value="Genomic_DNA"/>
</dbReference>
<gene>
    <name evidence="2" type="ORF">IQ247_10025</name>
</gene>
<accession>A0A8J7K2G0</accession>
<sequence length="145" mass="16196">MIATIIILFILAIIGIVLAVFYLYSCADQNYNFNVFGFGSLSLIPPALASIGHFIVGSRNTNYLEALLQKDIDVVVSLGIASLVFIWIFVLIIRRTNFLIALLTMLLVPPSLFTIFLILIVIGFGLFSSPIGWLWLIWMALNEKK</sequence>
<feature type="transmembrane region" description="Helical" evidence="1">
    <location>
        <begin position="113"/>
        <end position="141"/>
    </location>
</feature>
<keyword evidence="1" id="KW-0472">Membrane</keyword>
<evidence type="ECO:0000313" key="3">
    <source>
        <dbReference type="Proteomes" id="UP000620559"/>
    </source>
</evidence>
<feature type="transmembrane region" description="Helical" evidence="1">
    <location>
        <begin position="31"/>
        <end position="51"/>
    </location>
</feature>
<feature type="transmembrane region" description="Helical" evidence="1">
    <location>
        <begin position="5"/>
        <end position="25"/>
    </location>
</feature>
<dbReference type="RefSeq" id="WP_193919486.1">
    <property type="nucleotide sequence ID" value="NZ_JADEWL010000023.1"/>
</dbReference>
<dbReference type="Proteomes" id="UP000620559">
    <property type="component" value="Unassembled WGS sequence"/>
</dbReference>
<keyword evidence="3" id="KW-1185">Reference proteome</keyword>
<reference evidence="2" key="1">
    <citation type="submission" date="2020-10" db="EMBL/GenBank/DDBJ databases">
        <authorList>
            <person name="Castelo-Branco R."/>
            <person name="Eusebio N."/>
            <person name="Adriana R."/>
            <person name="Vieira A."/>
            <person name="Brugerolle De Fraissinette N."/>
            <person name="Rezende De Castro R."/>
            <person name="Schneider M.P."/>
            <person name="Vasconcelos V."/>
            <person name="Leao P.N."/>
        </authorList>
    </citation>
    <scope>NUCLEOTIDE SEQUENCE</scope>
    <source>
        <strain evidence="2">LEGE 06105</strain>
    </source>
</reference>
<proteinExistence type="predicted"/>
<name>A0A8J7K2G0_9CYAN</name>
<comment type="caution">
    <text evidence="2">The sequence shown here is derived from an EMBL/GenBank/DDBJ whole genome shotgun (WGS) entry which is preliminary data.</text>
</comment>
<protein>
    <submittedName>
        <fullName evidence="2">Uncharacterized protein</fullName>
    </submittedName>
</protein>